<evidence type="ECO:0000313" key="6">
    <source>
        <dbReference type="EMBL" id="SOR84236.1"/>
    </source>
</evidence>
<evidence type="ECO:0000256" key="4">
    <source>
        <dbReference type="ARBA" id="ARBA00023277"/>
    </source>
</evidence>
<sequence>MRAVVFDMDGTLLDSVPTVSRAYADAIRSLGGPPVSPDEVAAGWHVGHTELVLAHFLGRTCGPAEVERFHAYLDPAVADLRPFPGIPALLDEVADAGMRLGVFTAATRRVASSMLAAAGIDARFGVVVAGDEVGRPKPAPDGLLLALRQLGVPAGATAYVGDAEVDLDCANAAGTLGVHARWGARAGVRAGAHPVAASPYDVLSLLVALRRRTGDGTARQGGSGTVSRRSADQVRLASEDRQS</sequence>
<dbReference type="InterPro" id="IPR023214">
    <property type="entry name" value="HAD_sf"/>
</dbReference>
<evidence type="ECO:0000256" key="1">
    <source>
        <dbReference type="ARBA" id="ARBA00022723"/>
    </source>
</evidence>
<keyword evidence="1" id="KW-0479">Metal-binding</keyword>
<dbReference type="Gene3D" id="1.10.150.240">
    <property type="entry name" value="Putative phosphatase, domain 2"/>
    <property type="match status" value="1"/>
</dbReference>
<dbReference type="Pfam" id="PF13419">
    <property type="entry name" value="HAD_2"/>
    <property type="match status" value="1"/>
</dbReference>
<dbReference type="InterPro" id="IPR041492">
    <property type="entry name" value="HAD_2"/>
</dbReference>
<evidence type="ECO:0000256" key="3">
    <source>
        <dbReference type="ARBA" id="ARBA00022842"/>
    </source>
</evidence>
<dbReference type="NCBIfam" id="TIGR01509">
    <property type="entry name" value="HAD-SF-IA-v3"/>
    <property type="match status" value="1"/>
</dbReference>
<organism evidence="6 7">
    <name type="scientific">Streptomyces chartreusis NRRL 3882</name>
    <dbReference type="NCBI Taxonomy" id="1079985"/>
    <lineage>
        <taxon>Bacteria</taxon>
        <taxon>Bacillati</taxon>
        <taxon>Actinomycetota</taxon>
        <taxon>Actinomycetes</taxon>
        <taxon>Kitasatosporales</taxon>
        <taxon>Streptomycetaceae</taxon>
        <taxon>Streptomyces</taxon>
    </lineage>
</organism>
<feature type="region of interest" description="Disordered" evidence="5">
    <location>
        <begin position="215"/>
        <end position="243"/>
    </location>
</feature>
<keyword evidence="7" id="KW-1185">Reference proteome</keyword>
<dbReference type="InterPro" id="IPR023198">
    <property type="entry name" value="PGP-like_dom2"/>
</dbReference>
<dbReference type="InterPro" id="IPR050155">
    <property type="entry name" value="HAD-like_hydrolase_sf"/>
</dbReference>
<keyword evidence="2 6" id="KW-0378">Hydrolase</keyword>
<dbReference type="GO" id="GO:0006281">
    <property type="term" value="P:DNA repair"/>
    <property type="evidence" value="ECO:0007669"/>
    <property type="project" value="TreeGrafter"/>
</dbReference>
<gene>
    <name evidence="6" type="primary">gph_2</name>
    <name evidence="6" type="ORF">SCNRRL3882_7681</name>
</gene>
<evidence type="ECO:0000256" key="2">
    <source>
        <dbReference type="ARBA" id="ARBA00022801"/>
    </source>
</evidence>
<dbReference type="SUPFAM" id="SSF56784">
    <property type="entry name" value="HAD-like"/>
    <property type="match status" value="1"/>
</dbReference>
<proteinExistence type="predicted"/>
<dbReference type="SFLD" id="SFLDG01129">
    <property type="entry name" value="C1.5:_HAD__Beta-PGM__Phosphata"/>
    <property type="match status" value="1"/>
</dbReference>
<dbReference type="Gene3D" id="3.40.50.1000">
    <property type="entry name" value="HAD superfamily/HAD-like"/>
    <property type="match status" value="1"/>
</dbReference>
<dbReference type="SFLD" id="SFLDS00003">
    <property type="entry name" value="Haloacid_Dehalogenase"/>
    <property type="match status" value="1"/>
</dbReference>
<dbReference type="NCBIfam" id="TIGR01549">
    <property type="entry name" value="HAD-SF-IA-v1"/>
    <property type="match status" value="1"/>
</dbReference>
<dbReference type="RefSeq" id="WP_010038359.1">
    <property type="nucleotide sequence ID" value="NZ_LT962942.1"/>
</dbReference>
<dbReference type="PANTHER" id="PTHR43434:SF23">
    <property type="entry name" value="PHOSPHOGLYCOLATE PHOSPHATASE"/>
    <property type="match status" value="1"/>
</dbReference>
<accession>A0A2N9BLJ1</accession>
<dbReference type="AlphaFoldDB" id="A0A2N9BLJ1"/>
<reference evidence="7" key="1">
    <citation type="submission" date="2017-11" db="EMBL/GenBank/DDBJ databases">
        <authorList>
            <person name="Wibberg D."/>
        </authorList>
    </citation>
    <scope>NUCLEOTIDE SEQUENCE [LARGE SCALE GENOMIC DNA]</scope>
</reference>
<evidence type="ECO:0000256" key="5">
    <source>
        <dbReference type="SAM" id="MobiDB-lite"/>
    </source>
</evidence>
<feature type="compositionally biased region" description="Basic and acidic residues" evidence="5">
    <location>
        <begin position="229"/>
        <end position="243"/>
    </location>
</feature>
<dbReference type="Proteomes" id="UP000235464">
    <property type="component" value="Chromosome I"/>
</dbReference>
<dbReference type="EC" id="3.1.3.18" evidence="6"/>
<dbReference type="PANTHER" id="PTHR43434">
    <property type="entry name" value="PHOSPHOGLYCOLATE PHOSPHATASE"/>
    <property type="match status" value="1"/>
</dbReference>
<dbReference type="GO" id="GO:0046872">
    <property type="term" value="F:metal ion binding"/>
    <property type="evidence" value="ECO:0007669"/>
    <property type="project" value="UniProtKB-KW"/>
</dbReference>
<keyword evidence="3" id="KW-0460">Magnesium</keyword>
<dbReference type="GO" id="GO:0005829">
    <property type="term" value="C:cytosol"/>
    <property type="evidence" value="ECO:0007669"/>
    <property type="project" value="TreeGrafter"/>
</dbReference>
<dbReference type="OrthoDB" id="9797743at2"/>
<name>A0A2N9BLJ1_STRCX</name>
<dbReference type="InterPro" id="IPR006439">
    <property type="entry name" value="HAD-SF_hydro_IA"/>
</dbReference>
<evidence type="ECO:0000313" key="7">
    <source>
        <dbReference type="Proteomes" id="UP000235464"/>
    </source>
</evidence>
<protein>
    <submittedName>
        <fullName evidence="6">Phosphoglycolate phosphatase</fullName>
        <ecNumber evidence="6">3.1.3.18</ecNumber>
    </submittedName>
</protein>
<dbReference type="InterPro" id="IPR036412">
    <property type="entry name" value="HAD-like_sf"/>
</dbReference>
<keyword evidence="4" id="KW-0119">Carbohydrate metabolism</keyword>
<dbReference type="GO" id="GO:0008967">
    <property type="term" value="F:phosphoglycolate phosphatase activity"/>
    <property type="evidence" value="ECO:0007669"/>
    <property type="project" value="UniProtKB-EC"/>
</dbReference>
<dbReference type="EMBL" id="LT963352">
    <property type="protein sequence ID" value="SOR84236.1"/>
    <property type="molecule type" value="Genomic_DNA"/>
</dbReference>